<feature type="compositionally biased region" description="Basic and acidic residues" evidence="2">
    <location>
        <begin position="1"/>
        <end position="11"/>
    </location>
</feature>
<comment type="similarity">
    <text evidence="1">Belongs to the PPP phosphatase family.</text>
</comment>
<dbReference type="GO" id="GO:0005634">
    <property type="term" value="C:nucleus"/>
    <property type="evidence" value="ECO:0007669"/>
    <property type="project" value="TreeGrafter"/>
</dbReference>
<feature type="compositionally biased region" description="Low complexity" evidence="2">
    <location>
        <begin position="15"/>
        <end position="25"/>
    </location>
</feature>
<dbReference type="Proteomes" id="UP000095287">
    <property type="component" value="Unplaced"/>
</dbReference>
<dbReference type="Pfam" id="PF00149">
    <property type="entry name" value="Metallophos"/>
    <property type="match status" value="1"/>
</dbReference>
<dbReference type="InterPro" id="IPR050341">
    <property type="entry name" value="PP1_catalytic_subunit"/>
</dbReference>
<reference evidence="5" key="1">
    <citation type="submission" date="2016-11" db="UniProtKB">
        <authorList>
            <consortium name="WormBaseParasite"/>
        </authorList>
    </citation>
    <scope>IDENTIFICATION</scope>
</reference>
<dbReference type="AlphaFoldDB" id="A0A1I7YP56"/>
<keyword evidence="1" id="KW-0378">Hydrolase</keyword>
<dbReference type="PANTHER" id="PTHR11668:SF516">
    <property type="entry name" value="SERINE_THREONINE SPECIFIC PROTEIN PHOSPHATASES DOMAIN-CONTAINING PROTEIN"/>
    <property type="match status" value="1"/>
</dbReference>
<feature type="region of interest" description="Disordered" evidence="2">
    <location>
        <begin position="1"/>
        <end position="34"/>
    </location>
</feature>
<dbReference type="InterPro" id="IPR029052">
    <property type="entry name" value="Metallo-depent_PP-like"/>
</dbReference>
<organism evidence="4 5">
    <name type="scientific">Steinernema glaseri</name>
    <dbReference type="NCBI Taxonomy" id="37863"/>
    <lineage>
        <taxon>Eukaryota</taxon>
        <taxon>Metazoa</taxon>
        <taxon>Ecdysozoa</taxon>
        <taxon>Nematoda</taxon>
        <taxon>Chromadorea</taxon>
        <taxon>Rhabditida</taxon>
        <taxon>Tylenchina</taxon>
        <taxon>Panagrolaimomorpha</taxon>
        <taxon>Strongyloidoidea</taxon>
        <taxon>Steinernematidae</taxon>
        <taxon>Steinernema</taxon>
    </lineage>
</organism>
<accession>A0A1I7YP56</accession>
<evidence type="ECO:0000313" key="5">
    <source>
        <dbReference type="WBParaSite" id="L893_g18282.t1"/>
    </source>
</evidence>
<dbReference type="PANTHER" id="PTHR11668">
    <property type="entry name" value="SERINE/THREONINE PROTEIN PHOSPHATASE"/>
    <property type="match status" value="1"/>
</dbReference>
<dbReference type="WBParaSite" id="L893_g18282.t1">
    <property type="protein sequence ID" value="L893_g18282.t1"/>
    <property type="gene ID" value="L893_g18282"/>
</dbReference>
<dbReference type="PROSITE" id="PS00125">
    <property type="entry name" value="SER_THR_PHOSPHATASE"/>
    <property type="match status" value="1"/>
</dbReference>
<name>A0A1I7YP56_9BILA</name>
<dbReference type="GO" id="GO:0005737">
    <property type="term" value="C:cytoplasm"/>
    <property type="evidence" value="ECO:0007669"/>
    <property type="project" value="TreeGrafter"/>
</dbReference>
<dbReference type="GO" id="GO:0004722">
    <property type="term" value="F:protein serine/threonine phosphatase activity"/>
    <property type="evidence" value="ECO:0007669"/>
    <property type="project" value="UniProtKB-EC"/>
</dbReference>
<dbReference type="InterPro" id="IPR004843">
    <property type="entry name" value="Calcineurin-like_PHP"/>
</dbReference>
<evidence type="ECO:0000256" key="1">
    <source>
        <dbReference type="RuleBase" id="RU004273"/>
    </source>
</evidence>
<feature type="domain" description="Serine/threonine specific protein phosphatases" evidence="3">
    <location>
        <begin position="167"/>
        <end position="172"/>
    </location>
</feature>
<evidence type="ECO:0000313" key="4">
    <source>
        <dbReference type="Proteomes" id="UP000095287"/>
    </source>
</evidence>
<dbReference type="InterPro" id="IPR006186">
    <property type="entry name" value="Ser/Thr-sp_prot-phosphatase"/>
</dbReference>
<keyword evidence="4" id="KW-1185">Reference proteome</keyword>
<evidence type="ECO:0000256" key="2">
    <source>
        <dbReference type="SAM" id="MobiDB-lite"/>
    </source>
</evidence>
<protein>
    <recommendedName>
        <fullName evidence="1">Serine/threonine-protein phosphatase</fullName>
        <ecNumber evidence="1">3.1.3.16</ecNumber>
    </recommendedName>
</protein>
<sequence>MATRTKVDLKTAVESSSSSSDSSSSERTTVGSERNQDEVFLDEMIVRLMTAQMRPHPKNTRSKSFSPTINVDISVDDINRVTQLAIDSFSAQKTLLRISREVLPITICGDIHGQIRDLRVVLNKCGDPSRSAYLFLGDYVDRGTEGVETIVLLFCLKIRYPNKVFLLRGNHEDASITVCYGFYNECLLKYGDHGRAVWGKFTTAFTYMPIAALIDGKVFCAHGGLSPHLENFEQIDNLPRPSVVPPYGLFCDLLWADPDVRFKGYANSPRGISFTFGEKVVQDFCKKHGVQLIVRGHQIDRDMTTGGYRSFANGRLITIFTACNYLNMRNDGATMTISPELKVTFNVFRPTKIRQRQVVYERQEILSE</sequence>
<dbReference type="EC" id="3.1.3.16" evidence="1"/>
<dbReference type="Gene3D" id="3.60.21.10">
    <property type="match status" value="1"/>
</dbReference>
<dbReference type="PRINTS" id="PR00114">
    <property type="entry name" value="STPHPHTASE"/>
</dbReference>
<comment type="catalytic activity">
    <reaction evidence="1">
        <text>O-phospho-L-threonyl-[protein] + H2O = L-threonyl-[protein] + phosphate</text>
        <dbReference type="Rhea" id="RHEA:47004"/>
        <dbReference type="Rhea" id="RHEA-COMP:11060"/>
        <dbReference type="Rhea" id="RHEA-COMP:11605"/>
        <dbReference type="ChEBI" id="CHEBI:15377"/>
        <dbReference type="ChEBI" id="CHEBI:30013"/>
        <dbReference type="ChEBI" id="CHEBI:43474"/>
        <dbReference type="ChEBI" id="CHEBI:61977"/>
        <dbReference type="EC" id="3.1.3.16"/>
    </reaction>
</comment>
<proteinExistence type="inferred from homology"/>
<dbReference type="SUPFAM" id="SSF56300">
    <property type="entry name" value="Metallo-dependent phosphatases"/>
    <property type="match status" value="1"/>
</dbReference>
<evidence type="ECO:0000259" key="3">
    <source>
        <dbReference type="PROSITE" id="PS00125"/>
    </source>
</evidence>
<dbReference type="SMART" id="SM00156">
    <property type="entry name" value="PP2Ac"/>
    <property type="match status" value="1"/>
</dbReference>